<accession>A0A0G0KTT9</accession>
<sequence length="67" mass="7340">MLKDYLTSKSIPYTEKLVDLDDEAKKAMLADSGGFLGVPFSVITKDDGTKETVIGFDQKKIDSIIAQ</sequence>
<name>A0A0G0KTT9_9BACT</name>
<evidence type="ECO:0000313" key="1">
    <source>
        <dbReference type="EMBL" id="KKQ44001.1"/>
    </source>
</evidence>
<gene>
    <name evidence="1" type="ORF">US62_C0036G0017</name>
</gene>
<protein>
    <recommendedName>
        <fullName evidence="3">Glutaredoxin</fullName>
    </recommendedName>
</protein>
<dbReference type="EMBL" id="LBTR01000036">
    <property type="protein sequence ID" value="KKQ44001.1"/>
    <property type="molecule type" value="Genomic_DNA"/>
</dbReference>
<dbReference type="Proteomes" id="UP000034603">
    <property type="component" value="Unassembled WGS sequence"/>
</dbReference>
<evidence type="ECO:0008006" key="3">
    <source>
        <dbReference type="Google" id="ProtNLM"/>
    </source>
</evidence>
<dbReference type="AlphaFoldDB" id="A0A0G0KTT9"/>
<dbReference type="Gene3D" id="3.40.30.10">
    <property type="entry name" value="Glutaredoxin"/>
    <property type="match status" value="1"/>
</dbReference>
<comment type="caution">
    <text evidence="1">The sequence shown here is derived from an EMBL/GenBank/DDBJ whole genome shotgun (WGS) entry which is preliminary data.</text>
</comment>
<evidence type="ECO:0000313" key="2">
    <source>
        <dbReference type="Proteomes" id="UP000034603"/>
    </source>
</evidence>
<reference evidence="1 2" key="1">
    <citation type="journal article" date="2015" name="Nature">
        <title>rRNA introns, odd ribosomes, and small enigmatic genomes across a large radiation of phyla.</title>
        <authorList>
            <person name="Brown C.T."/>
            <person name="Hug L.A."/>
            <person name="Thomas B.C."/>
            <person name="Sharon I."/>
            <person name="Castelle C.J."/>
            <person name="Singh A."/>
            <person name="Wilkins M.J."/>
            <person name="Williams K.H."/>
            <person name="Banfield J.F."/>
        </authorList>
    </citation>
    <scope>NUCLEOTIDE SEQUENCE [LARGE SCALE GENOMIC DNA]</scope>
</reference>
<proteinExistence type="predicted"/>
<organism evidence="1 2">
    <name type="scientific">Candidatus Woesebacteria bacterium GW2011_GWA1_37_8</name>
    <dbReference type="NCBI Taxonomy" id="1618546"/>
    <lineage>
        <taxon>Bacteria</taxon>
        <taxon>Candidatus Woeseibacteriota</taxon>
    </lineage>
</organism>